<comment type="similarity">
    <text evidence="1">Belongs to the 'phage' integrase family.</text>
</comment>
<dbReference type="CDD" id="cd01185">
    <property type="entry name" value="INTN1_C_like"/>
    <property type="match status" value="1"/>
</dbReference>
<gene>
    <name evidence="6" type="ORF">MM239_19170</name>
</gene>
<dbReference type="Pfam" id="PF13102">
    <property type="entry name" value="Phage_int_SAM_5"/>
    <property type="match status" value="1"/>
</dbReference>
<dbReference type="RefSeq" id="WP_241349951.1">
    <property type="nucleotide sequence ID" value="NZ_JAKZGP010000083.1"/>
</dbReference>
<evidence type="ECO:0000313" key="6">
    <source>
        <dbReference type="EMBL" id="MCH7411517.1"/>
    </source>
</evidence>
<dbReference type="InterPro" id="IPR050090">
    <property type="entry name" value="Tyrosine_recombinase_XerCD"/>
</dbReference>
<evidence type="ECO:0000313" key="7">
    <source>
        <dbReference type="Proteomes" id="UP001165489"/>
    </source>
</evidence>
<feature type="compositionally biased region" description="Polar residues" evidence="4">
    <location>
        <begin position="407"/>
        <end position="420"/>
    </location>
</feature>
<dbReference type="InterPro" id="IPR025269">
    <property type="entry name" value="SAM-like_dom"/>
</dbReference>
<proteinExistence type="inferred from homology"/>
<dbReference type="PROSITE" id="PS51898">
    <property type="entry name" value="TYR_RECOMBINASE"/>
    <property type="match status" value="1"/>
</dbReference>
<dbReference type="PANTHER" id="PTHR30349:SF64">
    <property type="entry name" value="PROPHAGE INTEGRASE INTD-RELATED"/>
    <property type="match status" value="1"/>
</dbReference>
<dbReference type="Pfam" id="PF17293">
    <property type="entry name" value="Arm-DNA-bind_5"/>
    <property type="match status" value="1"/>
</dbReference>
<feature type="region of interest" description="Disordered" evidence="4">
    <location>
        <begin position="401"/>
        <end position="420"/>
    </location>
</feature>
<name>A0ABS9V532_9BACT</name>
<dbReference type="InterPro" id="IPR013762">
    <property type="entry name" value="Integrase-like_cat_sf"/>
</dbReference>
<dbReference type="InterPro" id="IPR011010">
    <property type="entry name" value="DNA_brk_join_enz"/>
</dbReference>
<evidence type="ECO:0000256" key="2">
    <source>
        <dbReference type="ARBA" id="ARBA00023125"/>
    </source>
</evidence>
<evidence type="ECO:0000259" key="5">
    <source>
        <dbReference type="PROSITE" id="PS51898"/>
    </source>
</evidence>
<dbReference type="InterPro" id="IPR002104">
    <property type="entry name" value="Integrase_catalytic"/>
</dbReference>
<dbReference type="Gene3D" id="1.10.443.10">
    <property type="entry name" value="Intergrase catalytic core"/>
    <property type="match status" value="1"/>
</dbReference>
<accession>A0ABS9V532</accession>
<keyword evidence="7" id="KW-1185">Reference proteome</keyword>
<dbReference type="Proteomes" id="UP001165489">
    <property type="component" value="Unassembled WGS sequence"/>
</dbReference>
<evidence type="ECO:0000256" key="4">
    <source>
        <dbReference type="SAM" id="MobiDB-lite"/>
    </source>
</evidence>
<protein>
    <submittedName>
        <fullName evidence="6">Site-specific integrase</fullName>
    </submittedName>
</protein>
<dbReference type="Gene3D" id="1.10.150.130">
    <property type="match status" value="1"/>
</dbReference>
<organism evidence="6 7">
    <name type="scientific">Belliella filtrata</name>
    <dbReference type="NCBI Taxonomy" id="2923435"/>
    <lineage>
        <taxon>Bacteria</taxon>
        <taxon>Pseudomonadati</taxon>
        <taxon>Bacteroidota</taxon>
        <taxon>Cytophagia</taxon>
        <taxon>Cytophagales</taxon>
        <taxon>Cyclobacteriaceae</taxon>
        <taxon>Belliella</taxon>
    </lineage>
</organism>
<evidence type="ECO:0000256" key="1">
    <source>
        <dbReference type="ARBA" id="ARBA00008857"/>
    </source>
</evidence>
<dbReference type="Pfam" id="PF00589">
    <property type="entry name" value="Phage_integrase"/>
    <property type="match status" value="1"/>
</dbReference>
<keyword evidence="2" id="KW-0238">DNA-binding</keyword>
<dbReference type="InterPro" id="IPR010998">
    <property type="entry name" value="Integrase_recombinase_N"/>
</dbReference>
<dbReference type="SUPFAM" id="SSF56349">
    <property type="entry name" value="DNA breaking-rejoining enzymes"/>
    <property type="match status" value="1"/>
</dbReference>
<dbReference type="PANTHER" id="PTHR30349">
    <property type="entry name" value="PHAGE INTEGRASE-RELATED"/>
    <property type="match status" value="1"/>
</dbReference>
<dbReference type="InterPro" id="IPR035386">
    <property type="entry name" value="Arm-DNA-bind_5"/>
</dbReference>
<evidence type="ECO:0000256" key="3">
    <source>
        <dbReference type="ARBA" id="ARBA00023172"/>
    </source>
</evidence>
<keyword evidence="3" id="KW-0233">DNA recombination</keyword>
<feature type="domain" description="Tyr recombinase" evidence="5">
    <location>
        <begin position="222"/>
        <end position="399"/>
    </location>
</feature>
<sequence>MRTTNTFGIQFILRMNRAKDGLAPIYARITVDSERKEISLKRWIKPTDWNNKKGMARGSREKIRSLNHYLEEVKARLVECYQQLQINKKLISAEGIKNMFLGTQDKEHTLSKLMEYHNTRFKDTLAWGTMKNYHTTQKYVLKFMKEEYGTSDMYLSELRYKFITDFEVYLLNHIPKDHQRPLTNNGAMKHLERLKKMVALAVKMEWLIKEPFSRFKLKFNKVDRGYLEARELEAIEQKEFSIVRLQWVRDLFVFSCYTGLAYVDTMNLTPDNISIGIDGEYWISTCRKKTDKPVRVPILPKAWEIVEKYRSDPRSIEKGTLFPVISNQKLNSYLKEIADLCGINKNLTFHLARHTFATTVTLLNGVPIETVCKMLGHTKIATTQIYARVVDQKVSEDMKSLKETLGQKKNSQTGLNSANG</sequence>
<reference evidence="6" key="1">
    <citation type="submission" date="2022-03" db="EMBL/GenBank/DDBJ databases">
        <title>De novo assembled genomes of Belliella spp. (Cyclobacteriaceae) strains.</title>
        <authorList>
            <person name="Szabo A."/>
            <person name="Korponai K."/>
            <person name="Felfoldi T."/>
        </authorList>
    </citation>
    <scope>NUCLEOTIDE SEQUENCE</scope>
    <source>
        <strain evidence="6">DSM 111904</strain>
    </source>
</reference>
<comment type="caution">
    <text evidence="6">The sequence shown here is derived from an EMBL/GenBank/DDBJ whole genome shotgun (WGS) entry which is preliminary data.</text>
</comment>
<dbReference type="EMBL" id="JAKZGP010000083">
    <property type="protein sequence ID" value="MCH7411517.1"/>
    <property type="molecule type" value="Genomic_DNA"/>
</dbReference>